<gene>
    <name evidence="1" type="ORF">PVAG01_07331</name>
</gene>
<protein>
    <submittedName>
        <fullName evidence="1">Uncharacterized protein</fullName>
    </submittedName>
</protein>
<proteinExistence type="predicted"/>
<keyword evidence="2" id="KW-1185">Reference proteome</keyword>
<evidence type="ECO:0000313" key="2">
    <source>
        <dbReference type="Proteomes" id="UP001629113"/>
    </source>
</evidence>
<sequence>MVGRGFVFAISDNFWILRITAIFEVIDPSGSET</sequence>
<organism evidence="1 2">
    <name type="scientific">Phlyctema vagabunda</name>
    <dbReference type="NCBI Taxonomy" id="108571"/>
    <lineage>
        <taxon>Eukaryota</taxon>
        <taxon>Fungi</taxon>
        <taxon>Dikarya</taxon>
        <taxon>Ascomycota</taxon>
        <taxon>Pezizomycotina</taxon>
        <taxon>Leotiomycetes</taxon>
        <taxon>Helotiales</taxon>
        <taxon>Dermateaceae</taxon>
        <taxon>Phlyctema</taxon>
    </lineage>
</organism>
<dbReference type="EMBL" id="JBFCZG010000006">
    <property type="protein sequence ID" value="KAL3420886.1"/>
    <property type="molecule type" value="Genomic_DNA"/>
</dbReference>
<reference evidence="1 2" key="1">
    <citation type="submission" date="2024-06" db="EMBL/GenBank/DDBJ databases">
        <title>Complete genome of Phlyctema vagabunda strain 19-DSS-EL-015.</title>
        <authorList>
            <person name="Fiorenzani C."/>
        </authorList>
    </citation>
    <scope>NUCLEOTIDE SEQUENCE [LARGE SCALE GENOMIC DNA]</scope>
    <source>
        <strain evidence="1 2">19-DSS-EL-015</strain>
    </source>
</reference>
<accession>A0ABR4PC33</accession>
<comment type="caution">
    <text evidence="1">The sequence shown here is derived from an EMBL/GenBank/DDBJ whole genome shotgun (WGS) entry which is preliminary data.</text>
</comment>
<name>A0ABR4PC33_9HELO</name>
<dbReference type="Proteomes" id="UP001629113">
    <property type="component" value="Unassembled WGS sequence"/>
</dbReference>
<evidence type="ECO:0000313" key="1">
    <source>
        <dbReference type="EMBL" id="KAL3420886.1"/>
    </source>
</evidence>